<evidence type="ECO:0000313" key="3">
    <source>
        <dbReference type="Proteomes" id="UP000037460"/>
    </source>
</evidence>
<dbReference type="SUPFAM" id="SSF56112">
    <property type="entry name" value="Protein kinase-like (PK-like)"/>
    <property type="match status" value="1"/>
</dbReference>
<dbReference type="InterPro" id="IPR000403">
    <property type="entry name" value="PI3/4_kinase_cat_dom"/>
</dbReference>
<protein>
    <submittedName>
        <fullName evidence="2">Protein smg-isoform a</fullName>
    </submittedName>
</protein>
<dbReference type="GO" id="GO:0000184">
    <property type="term" value="P:nuclear-transcribed mRNA catabolic process, nonsense-mediated decay"/>
    <property type="evidence" value="ECO:0007669"/>
    <property type="project" value="TreeGrafter"/>
</dbReference>
<dbReference type="EMBL" id="JWZX01001971">
    <property type="protein sequence ID" value="KOO31638.1"/>
    <property type="molecule type" value="Genomic_DNA"/>
</dbReference>
<name>A0A0M0JZS9_9EUKA</name>
<dbReference type="GO" id="GO:0004674">
    <property type="term" value="F:protein serine/threonine kinase activity"/>
    <property type="evidence" value="ECO:0007669"/>
    <property type="project" value="TreeGrafter"/>
</dbReference>
<dbReference type="SUPFAM" id="SSF48371">
    <property type="entry name" value="ARM repeat"/>
    <property type="match status" value="1"/>
</dbReference>
<comment type="caution">
    <text evidence="2">The sequence shown here is derived from an EMBL/GenBank/DDBJ whole genome shotgun (WGS) entry which is preliminary data.</text>
</comment>
<keyword evidence="3" id="KW-1185">Reference proteome</keyword>
<feature type="non-terminal residue" evidence="2">
    <location>
        <position position="867"/>
    </location>
</feature>
<organism evidence="2 3">
    <name type="scientific">Chrysochromulina tobinii</name>
    <dbReference type="NCBI Taxonomy" id="1460289"/>
    <lineage>
        <taxon>Eukaryota</taxon>
        <taxon>Haptista</taxon>
        <taxon>Haptophyta</taxon>
        <taxon>Prymnesiophyceae</taxon>
        <taxon>Prymnesiales</taxon>
        <taxon>Chrysochromulinaceae</taxon>
        <taxon>Chrysochromulina</taxon>
    </lineage>
</organism>
<dbReference type="AlphaFoldDB" id="A0A0M0JZS9"/>
<accession>A0A0M0JZS9</accession>
<dbReference type="Pfam" id="PF00454">
    <property type="entry name" value="PI3_PI4_kinase"/>
    <property type="match status" value="1"/>
</dbReference>
<gene>
    <name evidence="2" type="ORF">Ctob_011403</name>
</gene>
<reference evidence="3" key="1">
    <citation type="journal article" date="2015" name="PLoS Genet.">
        <title>Genome Sequence and Transcriptome Analyses of Chrysochromulina tobin: Metabolic Tools for Enhanced Algal Fitness in the Prominent Order Prymnesiales (Haptophyceae).</title>
        <authorList>
            <person name="Hovde B.T."/>
            <person name="Deodato C.R."/>
            <person name="Hunsperger H.M."/>
            <person name="Ryken S.A."/>
            <person name="Yost W."/>
            <person name="Jha R.K."/>
            <person name="Patterson J."/>
            <person name="Monnat R.J. Jr."/>
            <person name="Barlow S.B."/>
            <person name="Starkenburg S.R."/>
            <person name="Cattolico R.A."/>
        </authorList>
    </citation>
    <scope>NUCLEOTIDE SEQUENCE</scope>
    <source>
        <strain evidence="3">CCMP291</strain>
    </source>
</reference>
<dbReference type="Gene3D" id="3.30.1010.10">
    <property type="entry name" value="Phosphatidylinositol 3-kinase Catalytic Subunit, Chain A, domain 4"/>
    <property type="match status" value="1"/>
</dbReference>
<dbReference type="InterPro" id="IPR050517">
    <property type="entry name" value="DDR_Repair_Kinase"/>
</dbReference>
<evidence type="ECO:0000313" key="2">
    <source>
        <dbReference type="EMBL" id="KOO31638.1"/>
    </source>
</evidence>
<dbReference type="GO" id="GO:0005634">
    <property type="term" value="C:nucleus"/>
    <property type="evidence" value="ECO:0007669"/>
    <property type="project" value="TreeGrafter"/>
</dbReference>
<dbReference type="PANTHER" id="PTHR11139:SF71">
    <property type="entry name" value="SERINE_THREONINE-PROTEIN KINASE SMG1"/>
    <property type="match status" value="1"/>
</dbReference>
<dbReference type="InterPro" id="IPR011009">
    <property type="entry name" value="Kinase-like_dom_sf"/>
</dbReference>
<dbReference type="PROSITE" id="PS50290">
    <property type="entry name" value="PI3_4_KINASE_3"/>
    <property type="match status" value="1"/>
</dbReference>
<feature type="domain" description="PI3K/PI4K catalytic" evidence="1">
    <location>
        <begin position="768"/>
        <end position="867"/>
    </location>
</feature>
<evidence type="ECO:0000259" key="1">
    <source>
        <dbReference type="PROSITE" id="PS50290"/>
    </source>
</evidence>
<dbReference type="PANTHER" id="PTHR11139">
    <property type="entry name" value="ATAXIA TELANGIECTASIA MUTATED ATM -RELATED"/>
    <property type="match status" value="1"/>
</dbReference>
<dbReference type="InterPro" id="IPR016024">
    <property type="entry name" value="ARM-type_fold"/>
</dbReference>
<proteinExistence type="predicted"/>
<dbReference type="OrthoDB" id="10065496at2759"/>
<sequence length="867" mass="93274">MATISRGPLPPDDPIGHLRTLCAPGEPSKRIAAAVALTASLSRAEHRGLAQQALRGILQSIEPLLYDAEVQVLRALPALLGALGAAQRSPAAQREFCGWLAASAQRTSSAQEVLPGGMRPSGWSLLLSALNDMLQHLLREEQELQQLLPALADVLHCVRWMLERVEDPSLFAVLLPLLTTLGRRELAPVLIPHFPEVVDFLLGWALEPRSPLALCSDINTTLGSLRTLWAHSEGFGLRLARHLLDDLEGLPAEPPTPPPAARHHTTALAPRLTRFAGCFGAVVRGLGSTYAAAAEQPELTGRCLHCLATRLPIHVTAAAPPATSAADLTAFAEDTILTIAEALRGRVAPHHAAASRILLAPLHVPSARTPASVARHAQLRLVDLAARGASYCVRTPSTGRLDLQEGLLRNMQSCLRDVEGTLYVLMDALLELGGMQVTDGLAGFVKRKLGPLHAAALRSQQDRQKPQTLLLQRDSAATAPRIHELSTAWVPWLDGMRLRAAGRLEESLVELRALLDTPAAAMAAEPAQASYVAGHLRHLIVSAFPQRLASAPHTYALIAALLVSHGRLALDDSAAHDTGAVEGAAAERELCGRFEETFGAGWDEGSAPLTLTEAGADETPANLADAVVSTAALPMSANAIEGTGGAGRAERQAICTALGMHNPRLLSELRMLISELGRVTLLWEDHLHGVLASLQSDVSTKVGKLREEARRVRANPKLTHADKARILGEKYSAIMAPVVAALERHERALSAVAGAPPEEAAAVRIERFLPELAVLPTKTRPKKLTLLGSDGRQYNYLLKGREDLHLDERIMQLLRVVNGMLRTDRHTRAVDAMRARNYAVLPLGPRSGLIQWVEGVTPLFSIYKAWQ</sequence>
<dbReference type="Proteomes" id="UP000037460">
    <property type="component" value="Unassembled WGS sequence"/>
</dbReference>